<feature type="signal peptide" evidence="2">
    <location>
        <begin position="1"/>
        <end position="19"/>
    </location>
</feature>
<evidence type="ECO:0000313" key="3">
    <source>
        <dbReference type="EMBL" id="KAK0398876.1"/>
    </source>
</evidence>
<dbReference type="EMBL" id="JAUCMV010000005">
    <property type="protein sequence ID" value="KAK0398876.1"/>
    <property type="molecule type" value="Genomic_DNA"/>
</dbReference>
<name>A0AA39H509_9BILA</name>
<proteinExistence type="predicted"/>
<feature type="region of interest" description="Disordered" evidence="1">
    <location>
        <begin position="40"/>
        <end position="64"/>
    </location>
</feature>
<protein>
    <recommendedName>
        <fullName evidence="5">ZP domain-containing protein</fullName>
    </recommendedName>
</protein>
<comment type="caution">
    <text evidence="3">The sequence shown here is derived from an EMBL/GenBank/DDBJ whole genome shotgun (WGS) entry which is preliminary data.</text>
</comment>
<keyword evidence="2" id="KW-0732">Signal</keyword>
<evidence type="ECO:0000313" key="4">
    <source>
        <dbReference type="Proteomes" id="UP001175271"/>
    </source>
</evidence>
<organism evidence="3 4">
    <name type="scientific">Steinernema hermaphroditum</name>
    <dbReference type="NCBI Taxonomy" id="289476"/>
    <lineage>
        <taxon>Eukaryota</taxon>
        <taxon>Metazoa</taxon>
        <taxon>Ecdysozoa</taxon>
        <taxon>Nematoda</taxon>
        <taxon>Chromadorea</taxon>
        <taxon>Rhabditida</taxon>
        <taxon>Tylenchina</taxon>
        <taxon>Panagrolaimomorpha</taxon>
        <taxon>Strongyloidoidea</taxon>
        <taxon>Steinernematidae</taxon>
        <taxon>Steinernema</taxon>
    </lineage>
</organism>
<sequence>MRLVPLVLLLGFLRILCKCCRRPSSRPFQRRSSFARCRSTCSSTDPSGRQRASSSRNGATEVGSAEVGVRQVRVGDRLEHRWKCENLARNQFLFVHDCVVNPEFDLQHDSVVLDSRGYASLPTSVAHLPSRCPGNQRRCLSPARDSPHRCRRSHCEKKGPRGENRIAF</sequence>
<dbReference type="Proteomes" id="UP001175271">
    <property type="component" value="Unassembled WGS sequence"/>
</dbReference>
<reference evidence="3" key="1">
    <citation type="submission" date="2023-06" db="EMBL/GenBank/DDBJ databases">
        <title>Genomic analysis of the entomopathogenic nematode Steinernema hermaphroditum.</title>
        <authorList>
            <person name="Schwarz E.M."/>
            <person name="Heppert J.K."/>
            <person name="Baniya A."/>
            <person name="Schwartz H.T."/>
            <person name="Tan C.-H."/>
            <person name="Antoshechkin I."/>
            <person name="Sternberg P.W."/>
            <person name="Goodrich-Blair H."/>
            <person name="Dillman A.R."/>
        </authorList>
    </citation>
    <scope>NUCLEOTIDE SEQUENCE</scope>
    <source>
        <strain evidence="3">PS9179</strain>
        <tissue evidence="3">Whole animal</tissue>
    </source>
</reference>
<accession>A0AA39H509</accession>
<feature type="compositionally biased region" description="Polar residues" evidence="1">
    <location>
        <begin position="40"/>
        <end position="58"/>
    </location>
</feature>
<evidence type="ECO:0008006" key="5">
    <source>
        <dbReference type="Google" id="ProtNLM"/>
    </source>
</evidence>
<evidence type="ECO:0000256" key="1">
    <source>
        <dbReference type="SAM" id="MobiDB-lite"/>
    </source>
</evidence>
<gene>
    <name evidence="3" type="ORF">QR680_002793</name>
</gene>
<feature type="chain" id="PRO_5041235448" description="ZP domain-containing protein" evidence="2">
    <location>
        <begin position="20"/>
        <end position="168"/>
    </location>
</feature>
<evidence type="ECO:0000256" key="2">
    <source>
        <dbReference type="SAM" id="SignalP"/>
    </source>
</evidence>
<keyword evidence="4" id="KW-1185">Reference proteome</keyword>
<dbReference type="AlphaFoldDB" id="A0AA39H509"/>